<dbReference type="Pfam" id="PF04545">
    <property type="entry name" value="Sigma70_r4"/>
    <property type="match status" value="1"/>
</dbReference>
<dbReference type="RefSeq" id="WP_110517710.1">
    <property type="nucleotide sequence ID" value="NZ_PDOF01000001.1"/>
</dbReference>
<dbReference type="EMBL" id="PDOF01000001">
    <property type="protein sequence ID" value="PYZ98036.1"/>
    <property type="molecule type" value="Genomic_DNA"/>
</dbReference>
<dbReference type="AlphaFoldDB" id="A0A2W0HB50"/>
<dbReference type="Pfam" id="PF04542">
    <property type="entry name" value="Sigma70_r2"/>
    <property type="match status" value="1"/>
</dbReference>
<dbReference type="NCBIfam" id="TIGR02937">
    <property type="entry name" value="sigma70-ECF"/>
    <property type="match status" value="1"/>
</dbReference>
<dbReference type="SUPFAM" id="SSF88946">
    <property type="entry name" value="Sigma2 domain of RNA polymerase sigma factors"/>
    <property type="match status" value="1"/>
</dbReference>
<keyword evidence="2" id="KW-0731">Sigma factor</keyword>
<dbReference type="PANTHER" id="PTHR30385:SF7">
    <property type="entry name" value="RNA POLYMERASE SIGMA FACTOR FLIA"/>
    <property type="match status" value="1"/>
</dbReference>
<keyword evidence="4" id="KW-0804">Transcription</keyword>
<dbReference type="OrthoDB" id="9799825at2"/>
<dbReference type="PROSITE" id="PS00716">
    <property type="entry name" value="SIGMA70_2"/>
    <property type="match status" value="1"/>
</dbReference>
<dbReference type="InterPro" id="IPR014284">
    <property type="entry name" value="RNA_pol_sigma-70_dom"/>
</dbReference>
<evidence type="ECO:0000313" key="7">
    <source>
        <dbReference type="Proteomes" id="UP000248066"/>
    </source>
</evidence>
<dbReference type="InterPro" id="IPR012845">
    <property type="entry name" value="RNA_pol_sigma_FliA_WhiG"/>
</dbReference>
<proteinExistence type="predicted"/>
<evidence type="ECO:0000313" key="6">
    <source>
        <dbReference type="EMBL" id="PYZ98036.1"/>
    </source>
</evidence>
<dbReference type="NCBIfam" id="TIGR02479">
    <property type="entry name" value="FliA_WhiG"/>
    <property type="match status" value="1"/>
</dbReference>
<dbReference type="SUPFAM" id="SSF88659">
    <property type="entry name" value="Sigma3 and sigma4 domains of RNA polymerase sigma factors"/>
    <property type="match status" value="2"/>
</dbReference>
<comment type="caution">
    <text evidence="6">The sequence shown here is derived from an EMBL/GenBank/DDBJ whole genome shotgun (WGS) entry which is preliminary data.</text>
</comment>
<dbReference type="Gene3D" id="1.10.1740.10">
    <property type="match status" value="1"/>
</dbReference>
<dbReference type="GO" id="GO:0003899">
    <property type="term" value="F:DNA-directed RNA polymerase activity"/>
    <property type="evidence" value="ECO:0007669"/>
    <property type="project" value="InterPro"/>
</dbReference>
<dbReference type="PIRSF" id="PIRSF000770">
    <property type="entry name" value="RNA_pol_sigma-SigE/K"/>
    <property type="match status" value="1"/>
</dbReference>
<name>A0A2W0HB50_9BACI</name>
<feature type="domain" description="RNA polymerase sigma-70" evidence="5">
    <location>
        <begin position="221"/>
        <end position="247"/>
    </location>
</feature>
<evidence type="ECO:0000256" key="3">
    <source>
        <dbReference type="ARBA" id="ARBA00023125"/>
    </source>
</evidence>
<dbReference type="GO" id="GO:0006352">
    <property type="term" value="P:DNA-templated transcription initiation"/>
    <property type="evidence" value="ECO:0007669"/>
    <property type="project" value="InterPro"/>
</dbReference>
<dbReference type="InterPro" id="IPR007627">
    <property type="entry name" value="RNA_pol_sigma70_r2"/>
</dbReference>
<dbReference type="GO" id="GO:0003677">
    <property type="term" value="F:DNA binding"/>
    <property type="evidence" value="ECO:0007669"/>
    <property type="project" value="UniProtKB-KW"/>
</dbReference>
<dbReference type="InterPro" id="IPR007630">
    <property type="entry name" value="RNA_pol_sigma70_r4"/>
</dbReference>
<dbReference type="InterPro" id="IPR007624">
    <property type="entry name" value="RNA_pol_sigma70_r3"/>
</dbReference>
<evidence type="ECO:0000256" key="2">
    <source>
        <dbReference type="ARBA" id="ARBA00023082"/>
    </source>
</evidence>
<keyword evidence="3" id="KW-0238">DNA-binding</keyword>
<dbReference type="InterPro" id="IPR000943">
    <property type="entry name" value="RNA_pol_sigma70"/>
</dbReference>
<protein>
    <submittedName>
        <fullName evidence="6">FliA/WhiG family RNA polymerase sigma factor</fullName>
    </submittedName>
</protein>
<dbReference type="PRINTS" id="PR00046">
    <property type="entry name" value="SIGMA70FCT"/>
</dbReference>
<sequence>MIKGKVSSQLDQCWESWHNRRDKDSCDLLIKAYMPLVDYHVQRVRNGMPRNVNSGELKSHGMMGLYDALLKFDKTRDLKFDTYASFRIKGAIIDGLRQEDRLPRSLREKAKRIEAVQEQLEQELCRMPEPSEVAAAAEMTEAEVVRTMNESLISHFLSIDDSAGDEGSSPSFVQTIADLREPTPEDHAVKTAKYEELASCISRLTENEQLVLSLFYFEELTLTEIGRVLSLSTSRISQIHSRALYKLEQLLRAMPV</sequence>
<keyword evidence="1" id="KW-0805">Transcription regulation</keyword>
<dbReference type="GO" id="GO:0016987">
    <property type="term" value="F:sigma factor activity"/>
    <property type="evidence" value="ECO:0007669"/>
    <property type="project" value="UniProtKB-KW"/>
</dbReference>
<dbReference type="PANTHER" id="PTHR30385">
    <property type="entry name" value="SIGMA FACTOR F FLAGELLAR"/>
    <property type="match status" value="1"/>
</dbReference>
<dbReference type="CDD" id="cd06171">
    <property type="entry name" value="Sigma70_r4"/>
    <property type="match status" value="1"/>
</dbReference>
<evidence type="ECO:0000259" key="5">
    <source>
        <dbReference type="PROSITE" id="PS00716"/>
    </source>
</evidence>
<dbReference type="Pfam" id="PF04539">
    <property type="entry name" value="Sigma70_r3"/>
    <property type="match status" value="1"/>
</dbReference>
<dbReference type="NCBIfam" id="NF005809">
    <property type="entry name" value="PRK07670.1"/>
    <property type="match status" value="1"/>
</dbReference>
<organism evidence="6 7">
    <name type="scientific">Alteribacter lacisalsi</name>
    <dbReference type="NCBI Taxonomy" id="2045244"/>
    <lineage>
        <taxon>Bacteria</taxon>
        <taxon>Bacillati</taxon>
        <taxon>Bacillota</taxon>
        <taxon>Bacilli</taxon>
        <taxon>Bacillales</taxon>
        <taxon>Bacillaceae</taxon>
        <taxon>Alteribacter</taxon>
    </lineage>
</organism>
<gene>
    <name evidence="6" type="ORF">CR205_05420</name>
</gene>
<dbReference type="Proteomes" id="UP000248066">
    <property type="component" value="Unassembled WGS sequence"/>
</dbReference>
<dbReference type="Gene3D" id="1.20.140.160">
    <property type="match status" value="1"/>
</dbReference>
<reference evidence="6 7" key="1">
    <citation type="submission" date="2017-10" db="EMBL/GenBank/DDBJ databases">
        <title>Bacillus sp. nov., a halophilic bacterium isolated from a Yangshapao Lake.</title>
        <authorList>
            <person name="Wang H."/>
        </authorList>
    </citation>
    <scope>NUCLEOTIDE SEQUENCE [LARGE SCALE GENOMIC DNA]</scope>
    <source>
        <strain evidence="6 7">YSP-3</strain>
    </source>
</reference>
<keyword evidence="7" id="KW-1185">Reference proteome</keyword>
<evidence type="ECO:0000256" key="4">
    <source>
        <dbReference type="ARBA" id="ARBA00023163"/>
    </source>
</evidence>
<evidence type="ECO:0000256" key="1">
    <source>
        <dbReference type="ARBA" id="ARBA00023015"/>
    </source>
</evidence>
<dbReference type="InterPro" id="IPR013324">
    <property type="entry name" value="RNA_pol_sigma_r3/r4-like"/>
</dbReference>
<accession>A0A2W0HB50</accession>
<dbReference type="InterPro" id="IPR013325">
    <property type="entry name" value="RNA_pol_sigma_r2"/>
</dbReference>